<dbReference type="Proteomes" id="UP001168821">
    <property type="component" value="Unassembled WGS sequence"/>
</dbReference>
<evidence type="ECO:0008006" key="5">
    <source>
        <dbReference type="Google" id="ProtNLM"/>
    </source>
</evidence>
<keyword evidence="2" id="KW-0732">Signal</keyword>
<feature type="transmembrane region" description="Helical" evidence="1">
    <location>
        <begin position="284"/>
        <end position="311"/>
    </location>
</feature>
<organism evidence="3 4">
    <name type="scientific">Zophobas morio</name>
    <dbReference type="NCBI Taxonomy" id="2755281"/>
    <lineage>
        <taxon>Eukaryota</taxon>
        <taxon>Metazoa</taxon>
        <taxon>Ecdysozoa</taxon>
        <taxon>Arthropoda</taxon>
        <taxon>Hexapoda</taxon>
        <taxon>Insecta</taxon>
        <taxon>Pterygota</taxon>
        <taxon>Neoptera</taxon>
        <taxon>Endopterygota</taxon>
        <taxon>Coleoptera</taxon>
        <taxon>Polyphaga</taxon>
        <taxon>Cucujiformia</taxon>
        <taxon>Tenebrionidae</taxon>
        <taxon>Zophobas</taxon>
    </lineage>
</organism>
<sequence length="408" mass="46057">MFIFLFYLLLNMKLTFSTVVVQNSGLYTIRKDDIGMIFFLTAENTFDFKMPVSIYNVECVEGDPYLETSDYMYLLGGDMGYIDSKSVKNLTLIYPNLYLRNRIGKCLVSLHFQTDDNVEEVRKEIFFDSNKVYEDDEGDSSHACSSQDLSNSEGCCPIDCVVKYSSRRSYLNKDLKMCQPVPECPPNAVYLPRSNVCRKLHEPVCKSDLEMIEGGYVEKCHSVSNLVNFQCHHGSLDNITRECTCDEGWTTSACSEGAYHPTLNTFHMCNIELNTWERANREKLIMTILALVILAIAIAAKMLIAVCLLNWCCHFIRGRRKHESEDDFCESYSCPAFNNYCGDEVCYAANALGQNRSSRSIKVSFSNIDTVSSAGETDVTVSVDDKTESGSTTDLPDRASLHICHCNN</sequence>
<feature type="signal peptide" evidence="2">
    <location>
        <begin position="1"/>
        <end position="17"/>
    </location>
</feature>
<keyword evidence="4" id="KW-1185">Reference proteome</keyword>
<name>A0AA38MN58_9CUCU</name>
<dbReference type="AlphaFoldDB" id="A0AA38MN58"/>
<evidence type="ECO:0000313" key="3">
    <source>
        <dbReference type="EMBL" id="KAJ3662661.1"/>
    </source>
</evidence>
<keyword evidence="1" id="KW-0812">Transmembrane</keyword>
<dbReference type="EMBL" id="JALNTZ010000002">
    <property type="protein sequence ID" value="KAJ3662661.1"/>
    <property type="molecule type" value="Genomic_DNA"/>
</dbReference>
<comment type="caution">
    <text evidence="3">The sequence shown here is derived from an EMBL/GenBank/DDBJ whole genome shotgun (WGS) entry which is preliminary data.</text>
</comment>
<accession>A0AA38MN58</accession>
<protein>
    <recommendedName>
        <fullName evidence="5">EGF-like domain-containing protein</fullName>
    </recommendedName>
</protein>
<keyword evidence="1" id="KW-0472">Membrane</keyword>
<reference evidence="3" key="1">
    <citation type="journal article" date="2023" name="G3 (Bethesda)">
        <title>Whole genome assemblies of Zophobas morio and Tenebrio molitor.</title>
        <authorList>
            <person name="Kaur S."/>
            <person name="Stinson S.A."/>
            <person name="diCenzo G.C."/>
        </authorList>
    </citation>
    <scope>NUCLEOTIDE SEQUENCE</scope>
    <source>
        <strain evidence="3">QUZm001</strain>
    </source>
</reference>
<proteinExistence type="predicted"/>
<evidence type="ECO:0000256" key="2">
    <source>
        <dbReference type="SAM" id="SignalP"/>
    </source>
</evidence>
<evidence type="ECO:0000256" key="1">
    <source>
        <dbReference type="SAM" id="Phobius"/>
    </source>
</evidence>
<gene>
    <name evidence="3" type="ORF">Zmor_006999</name>
</gene>
<evidence type="ECO:0000313" key="4">
    <source>
        <dbReference type="Proteomes" id="UP001168821"/>
    </source>
</evidence>
<keyword evidence="1" id="KW-1133">Transmembrane helix</keyword>
<feature type="chain" id="PRO_5041243104" description="EGF-like domain-containing protein" evidence="2">
    <location>
        <begin position="18"/>
        <end position="408"/>
    </location>
</feature>